<dbReference type="PANTHER" id="PTHR31797">
    <property type="entry name" value="EXTRACELLULAR MATRIX PROTEIN A-RELATED"/>
    <property type="match status" value="1"/>
</dbReference>
<sequence length="329" mass="35321">MFGAARNRCDSLHCETTNQCISFFCNRTTEDCQVGPKVICPQPEDKCTFSACDKKNGKCNIYKQTCSDSSICTENLCDSSIGCYFPANNTKCATDKCSTGVCTSTGCEPKVCPLSTKCKVSQGCDKKTGECTFKPFVCNDNIDCTTDKCDEEKGCIYTPDHSKCNDSNECTIGDQCVVGKGCVYKEKNCTSSDLCQISSGCNKKTGQCIFSPVQCKSVNKCETIACNPSTGKCELTPIICRPSNKCEISVCNLSTGKCESTPITCSSSNKCETTACDLATGKCRVTNVKACPPIKTLGIGALCQARICDPPTGNCINDPHSTRLNNLFC</sequence>
<name>A0A8J4V3X2_9MYCE</name>
<keyword evidence="1" id="KW-0732">Signal</keyword>
<dbReference type="Proteomes" id="UP000695562">
    <property type="component" value="Unassembled WGS sequence"/>
</dbReference>
<dbReference type="InterPro" id="IPR052846">
    <property type="entry name" value="ECM-enzyme_regulator"/>
</dbReference>
<gene>
    <name evidence="2" type="ORF">CYY_001670</name>
</gene>
<accession>A0A8J4V3X2</accession>
<evidence type="ECO:0000256" key="1">
    <source>
        <dbReference type="ARBA" id="ARBA00022729"/>
    </source>
</evidence>
<dbReference type="InterPro" id="IPR001673">
    <property type="entry name" value="S_mold_repeat"/>
</dbReference>
<dbReference type="OrthoDB" id="6130531at2759"/>
<protein>
    <recommendedName>
        <fullName evidence="4">Extracellular matrix protein</fullName>
    </recommendedName>
</protein>
<evidence type="ECO:0008006" key="4">
    <source>
        <dbReference type="Google" id="ProtNLM"/>
    </source>
</evidence>
<keyword evidence="3" id="KW-1185">Reference proteome</keyword>
<dbReference type="AlphaFoldDB" id="A0A8J4V3X2"/>
<dbReference type="Pfam" id="PF00526">
    <property type="entry name" value="Dicty_CTDC"/>
    <property type="match status" value="5"/>
</dbReference>
<evidence type="ECO:0000313" key="2">
    <source>
        <dbReference type="EMBL" id="KAF2077038.1"/>
    </source>
</evidence>
<reference evidence="2" key="1">
    <citation type="submission" date="2020-01" db="EMBL/GenBank/DDBJ databases">
        <title>Development of genomics and gene disruption for Polysphondylium violaceum indicates a role for the polyketide synthase stlB in stalk morphogenesis.</title>
        <authorList>
            <person name="Narita B."/>
            <person name="Kawabe Y."/>
            <person name="Kin K."/>
            <person name="Saito T."/>
            <person name="Gibbs R."/>
            <person name="Kuspa A."/>
            <person name="Muzny D."/>
            <person name="Queller D."/>
            <person name="Richards S."/>
            <person name="Strassman J."/>
            <person name="Sucgang R."/>
            <person name="Worley K."/>
            <person name="Schaap P."/>
        </authorList>
    </citation>
    <scope>NUCLEOTIDE SEQUENCE</scope>
    <source>
        <strain evidence="2">QSvi11</strain>
    </source>
</reference>
<organism evidence="2 3">
    <name type="scientific">Polysphondylium violaceum</name>
    <dbReference type="NCBI Taxonomy" id="133409"/>
    <lineage>
        <taxon>Eukaryota</taxon>
        <taxon>Amoebozoa</taxon>
        <taxon>Evosea</taxon>
        <taxon>Eumycetozoa</taxon>
        <taxon>Dictyostelia</taxon>
        <taxon>Dictyosteliales</taxon>
        <taxon>Dictyosteliaceae</taxon>
        <taxon>Polysphondylium</taxon>
    </lineage>
</organism>
<dbReference type="EMBL" id="AJWJ01000041">
    <property type="protein sequence ID" value="KAF2077038.1"/>
    <property type="molecule type" value="Genomic_DNA"/>
</dbReference>
<dbReference type="PANTHER" id="PTHR31797:SF3">
    <property type="entry name" value="EXTRACELLULAR MATRIX PROTEIN-RELATED"/>
    <property type="match status" value="1"/>
</dbReference>
<evidence type="ECO:0000313" key="3">
    <source>
        <dbReference type="Proteomes" id="UP000695562"/>
    </source>
</evidence>
<comment type="caution">
    <text evidence="2">The sequence shown here is derived from an EMBL/GenBank/DDBJ whole genome shotgun (WGS) entry which is preliminary data.</text>
</comment>
<proteinExistence type="predicted"/>